<protein>
    <submittedName>
        <fullName evidence="2">Uncharacterized protein</fullName>
    </submittedName>
</protein>
<evidence type="ECO:0000313" key="2">
    <source>
        <dbReference type="EMBL" id="KAJ1140954.1"/>
    </source>
</evidence>
<evidence type="ECO:0000313" key="3">
    <source>
        <dbReference type="Proteomes" id="UP001066276"/>
    </source>
</evidence>
<keyword evidence="3" id="KW-1185">Reference proteome</keyword>
<gene>
    <name evidence="2" type="ORF">NDU88_007291</name>
</gene>
<dbReference type="EMBL" id="JANPWB010000010">
    <property type="protein sequence ID" value="KAJ1140954.1"/>
    <property type="molecule type" value="Genomic_DNA"/>
</dbReference>
<proteinExistence type="predicted"/>
<feature type="region of interest" description="Disordered" evidence="1">
    <location>
        <begin position="1"/>
        <end position="51"/>
    </location>
</feature>
<feature type="compositionally biased region" description="Basic and acidic residues" evidence="1">
    <location>
        <begin position="86"/>
        <end position="98"/>
    </location>
</feature>
<organism evidence="2 3">
    <name type="scientific">Pleurodeles waltl</name>
    <name type="common">Iberian ribbed newt</name>
    <dbReference type="NCBI Taxonomy" id="8319"/>
    <lineage>
        <taxon>Eukaryota</taxon>
        <taxon>Metazoa</taxon>
        <taxon>Chordata</taxon>
        <taxon>Craniata</taxon>
        <taxon>Vertebrata</taxon>
        <taxon>Euteleostomi</taxon>
        <taxon>Amphibia</taxon>
        <taxon>Batrachia</taxon>
        <taxon>Caudata</taxon>
        <taxon>Salamandroidea</taxon>
        <taxon>Salamandridae</taxon>
        <taxon>Pleurodelinae</taxon>
        <taxon>Pleurodeles</taxon>
    </lineage>
</organism>
<accession>A0AAV7QKG4</accession>
<comment type="caution">
    <text evidence="2">The sequence shown here is derived from an EMBL/GenBank/DDBJ whole genome shotgun (WGS) entry which is preliminary data.</text>
</comment>
<evidence type="ECO:0000256" key="1">
    <source>
        <dbReference type="SAM" id="MobiDB-lite"/>
    </source>
</evidence>
<dbReference type="AlphaFoldDB" id="A0AAV7QKG4"/>
<name>A0AAV7QKG4_PLEWA</name>
<reference evidence="2" key="1">
    <citation type="journal article" date="2022" name="bioRxiv">
        <title>Sequencing and chromosome-scale assembly of the giantPleurodeles waltlgenome.</title>
        <authorList>
            <person name="Brown T."/>
            <person name="Elewa A."/>
            <person name="Iarovenko S."/>
            <person name="Subramanian E."/>
            <person name="Araus A.J."/>
            <person name="Petzold A."/>
            <person name="Susuki M."/>
            <person name="Suzuki K.-i.T."/>
            <person name="Hayashi T."/>
            <person name="Toyoda A."/>
            <person name="Oliveira C."/>
            <person name="Osipova E."/>
            <person name="Leigh N.D."/>
            <person name="Simon A."/>
            <person name="Yun M.H."/>
        </authorList>
    </citation>
    <scope>NUCLEOTIDE SEQUENCE</scope>
    <source>
        <strain evidence="2">20211129_DDA</strain>
        <tissue evidence="2">Liver</tissue>
    </source>
</reference>
<sequence length="153" mass="16774">MGKRLRGAGELARTSALRVGQKETPALVAGPQHKETPAIRGHRVGPSQPGGRALLHAPKLGGLFSKDVACKQQWEPPHPSFVVPENPDRLPHARDSRGRGGGTLRQRTQCADVGKPGEVPQTNQVRVWTLRKRRASRLRSCTAGRTRRGLRHE</sequence>
<dbReference type="Proteomes" id="UP001066276">
    <property type="component" value="Chromosome 6"/>
</dbReference>
<feature type="region of interest" description="Disordered" evidence="1">
    <location>
        <begin position="75"/>
        <end position="126"/>
    </location>
</feature>